<evidence type="ECO:0000313" key="3">
    <source>
        <dbReference type="Proteomes" id="UP000649604"/>
    </source>
</evidence>
<dbReference type="AlphaFoldDB" id="A0A9D5JY32"/>
<keyword evidence="1" id="KW-1133">Transmembrane helix</keyword>
<dbReference type="NCBIfam" id="TIGR04391">
    <property type="entry name" value="CcmD_alt_fam"/>
    <property type="match status" value="1"/>
</dbReference>
<dbReference type="EMBL" id="WJJP01000568">
    <property type="protein sequence ID" value="MBD3326363.1"/>
    <property type="molecule type" value="Genomic_DNA"/>
</dbReference>
<dbReference type="Proteomes" id="UP000649604">
    <property type="component" value="Unassembled WGS sequence"/>
</dbReference>
<sequence>MSSSYVYFFAAYVVIWAGLAWYMSTLSRKQKLLRDEIHALKSRLRVRE</sequence>
<comment type="caution">
    <text evidence="2">The sequence shown here is derived from an EMBL/GenBank/DDBJ whole genome shotgun (WGS) entry which is preliminary data.</text>
</comment>
<evidence type="ECO:0000313" key="2">
    <source>
        <dbReference type="EMBL" id="MBD3326363.1"/>
    </source>
</evidence>
<feature type="transmembrane region" description="Helical" evidence="1">
    <location>
        <begin position="6"/>
        <end position="24"/>
    </location>
</feature>
<protein>
    <submittedName>
        <fullName evidence="2">CcmD family protein</fullName>
    </submittedName>
</protein>
<keyword evidence="1" id="KW-0812">Transmembrane</keyword>
<organism evidence="2 3">
    <name type="scientific">candidate division KSB3 bacterium</name>
    <dbReference type="NCBI Taxonomy" id="2044937"/>
    <lineage>
        <taxon>Bacteria</taxon>
        <taxon>candidate division KSB3</taxon>
    </lineage>
</organism>
<proteinExistence type="predicted"/>
<accession>A0A9D5JY32</accession>
<evidence type="ECO:0000256" key="1">
    <source>
        <dbReference type="SAM" id="Phobius"/>
    </source>
</evidence>
<keyword evidence="1" id="KW-0472">Membrane</keyword>
<gene>
    <name evidence="2" type="ORF">GF339_17390</name>
</gene>
<dbReference type="InterPro" id="IPR030888">
    <property type="entry name" value="Put_ccm"/>
</dbReference>
<reference evidence="2" key="1">
    <citation type="submission" date="2019-11" db="EMBL/GenBank/DDBJ databases">
        <title>Microbial mats filling the niche in hypersaline microbial mats.</title>
        <authorList>
            <person name="Wong H.L."/>
            <person name="Macleod F.I."/>
            <person name="White R.A. III"/>
            <person name="Burns B.P."/>
        </authorList>
    </citation>
    <scope>NUCLEOTIDE SEQUENCE</scope>
    <source>
        <strain evidence="2">Rbin_158</strain>
    </source>
</reference>
<name>A0A9D5JY32_9BACT</name>